<evidence type="ECO:0000259" key="9">
    <source>
        <dbReference type="Pfam" id="PF07715"/>
    </source>
</evidence>
<dbReference type="AlphaFoldDB" id="A0A1H2VZE0"/>
<keyword evidence="3 7" id="KW-1134">Transmembrane beta strand</keyword>
<keyword evidence="5 7" id="KW-0472">Membrane</keyword>
<evidence type="ECO:0000256" key="8">
    <source>
        <dbReference type="SAM" id="SignalP"/>
    </source>
</evidence>
<keyword evidence="11" id="KW-1185">Reference proteome</keyword>
<evidence type="ECO:0000256" key="3">
    <source>
        <dbReference type="ARBA" id="ARBA00022452"/>
    </source>
</evidence>
<dbReference type="OrthoDB" id="9768177at2"/>
<dbReference type="NCBIfam" id="TIGR04057">
    <property type="entry name" value="SusC_RagA_signa"/>
    <property type="match status" value="1"/>
</dbReference>
<accession>A0A1H2VZE0</accession>
<reference evidence="11" key="1">
    <citation type="submission" date="2016-10" db="EMBL/GenBank/DDBJ databases">
        <authorList>
            <person name="Varghese N."/>
            <person name="Submissions S."/>
        </authorList>
    </citation>
    <scope>NUCLEOTIDE SEQUENCE [LARGE SCALE GENOMIC DNA]</scope>
    <source>
        <strain evidence="11">DSM 25030</strain>
    </source>
</reference>
<dbReference type="Proteomes" id="UP000199592">
    <property type="component" value="Unassembled WGS sequence"/>
</dbReference>
<dbReference type="InterPro" id="IPR037066">
    <property type="entry name" value="Plug_dom_sf"/>
</dbReference>
<proteinExistence type="inferred from homology"/>
<feature type="signal peptide" evidence="8">
    <location>
        <begin position="1"/>
        <end position="22"/>
    </location>
</feature>
<evidence type="ECO:0000256" key="1">
    <source>
        <dbReference type="ARBA" id="ARBA00004571"/>
    </source>
</evidence>
<keyword evidence="4 7" id="KW-0812">Transmembrane</keyword>
<feature type="domain" description="TonB-dependent receptor plug" evidence="9">
    <location>
        <begin position="115"/>
        <end position="236"/>
    </location>
</feature>
<dbReference type="InterPro" id="IPR023996">
    <property type="entry name" value="TonB-dep_OMP_SusC/RagA"/>
</dbReference>
<keyword evidence="2 7" id="KW-0813">Transport</keyword>
<sequence>MRTKFMYVLMPFLVLCMSFSFGQEKTISGNVTDATGLPLPGVSVLVVGTTDGTQTDFDGNYTITAATGQVLRFSYIGQKTVERTIGASSTINVQMEDDTQALEEVVVTGYGTTSKKKVTTSISQVSSEDVQKVSTANISGALQGNATGIQVSQASGAPGGEVRLRIRGATSINGSNNPLYIVDGVQVETGTTVSNSFGGQQNSALSSINPNDIESIEILKDAASAAIYGSRGSNGVVIITTKKGKAGKPTISVGSYVGIQNPVNKYDVTNYGEWLRYGDAYYANSGRYPNGTWSTAVDGSDDFTGYTQDELDAFYDSVADQGDDYMDAIYKDNAIVRGLDVSISGGSDKTKYYIAGNSYKQEGVILGQDYLRESFRMNLSQEFTDKFRFIGGFSVTDEKQTLVNGDNNIYGVLSTAILESPGNSIYNEDGTFDSSSWLFSNPVQNALANEATGDTFRVLVNAELQYDLFDWLTFSSKWGLDNLDFYQKTYLPSTSTRGAGSNGLAEDRQRVIRRLMTTQGLLIDKSFDDFTVGGFLGFEYNGRQSRSTVAERTGFASPLLKNVSQGATVTNAAGSFAEDNLVSFIGRASFSYQNKYLLEASLRADGSSKFGPNNKYGYFPSVSAGYILSEEDWFKNDVLTFLKVRGSYGVTGNDTGIGAYDALAGVGAVSYAGVVGTGITTIGNPDVKWEETTQLNFGASFGLWNDRITVEYDYFNKDTDDLLLNVPLPGNSGFGVGIDGASAGIISNVGSMTNKGHEVGITANIFRDGEFNWTSTVGFSTLDNEVTSLDGNSPFSTGFVSRIEEGAPLGAFYTLVADGLYQSDDEVPANLAANGVGAGDVRYVDQNGDGIINDDDYVIGGNPWADYTAHWKNTLSFKGFDLDFLWAMSQGNDVFNSTLQFSGSSTNPNYGKFTSQLDYWTPENTDASLPRPNVDTASHNNLDSTRFVEDGSWIKLRNVTLGYTLPRDLLGFDMVRFYVSGDNLLLFTDYSGIDPEVNYSGASAVTSGTDFLTQGANKVWKFGVNVSF</sequence>
<dbReference type="NCBIfam" id="TIGR04056">
    <property type="entry name" value="OMP_RagA_SusC"/>
    <property type="match status" value="1"/>
</dbReference>
<gene>
    <name evidence="10" type="ORF">SAMN04487892_2288</name>
</gene>
<dbReference type="PROSITE" id="PS52016">
    <property type="entry name" value="TONB_DEPENDENT_REC_3"/>
    <property type="match status" value="1"/>
</dbReference>
<dbReference type="FunFam" id="2.170.130.10:FF:000008">
    <property type="entry name" value="SusC/RagA family TonB-linked outer membrane protein"/>
    <property type="match status" value="1"/>
</dbReference>
<dbReference type="SUPFAM" id="SSF49464">
    <property type="entry name" value="Carboxypeptidase regulatory domain-like"/>
    <property type="match status" value="1"/>
</dbReference>
<dbReference type="SUPFAM" id="SSF56935">
    <property type="entry name" value="Porins"/>
    <property type="match status" value="1"/>
</dbReference>
<dbReference type="Pfam" id="PF07715">
    <property type="entry name" value="Plug"/>
    <property type="match status" value="1"/>
</dbReference>
<evidence type="ECO:0000256" key="6">
    <source>
        <dbReference type="ARBA" id="ARBA00023237"/>
    </source>
</evidence>
<dbReference type="InterPro" id="IPR008969">
    <property type="entry name" value="CarboxyPept-like_regulatory"/>
</dbReference>
<dbReference type="InterPro" id="IPR039426">
    <property type="entry name" value="TonB-dep_rcpt-like"/>
</dbReference>
<evidence type="ECO:0000256" key="4">
    <source>
        <dbReference type="ARBA" id="ARBA00022692"/>
    </source>
</evidence>
<dbReference type="InterPro" id="IPR023997">
    <property type="entry name" value="TonB-dep_OMP_SusC/RagA_CS"/>
</dbReference>
<dbReference type="STRING" id="1073328.SAMN05216294_0004"/>
<dbReference type="EMBL" id="FNMY01000002">
    <property type="protein sequence ID" value="SDW73557.1"/>
    <property type="molecule type" value="Genomic_DNA"/>
</dbReference>
<comment type="subcellular location">
    <subcellularLocation>
        <location evidence="1 7">Cell outer membrane</location>
        <topology evidence="1 7">Multi-pass membrane protein</topology>
    </subcellularLocation>
</comment>
<keyword evidence="6 7" id="KW-0998">Cell outer membrane</keyword>
<dbReference type="GO" id="GO:0009279">
    <property type="term" value="C:cell outer membrane"/>
    <property type="evidence" value="ECO:0007669"/>
    <property type="project" value="UniProtKB-SubCell"/>
</dbReference>
<evidence type="ECO:0000313" key="10">
    <source>
        <dbReference type="EMBL" id="SDW73557.1"/>
    </source>
</evidence>
<dbReference type="Gene3D" id="2.170.130.10">
    <property type="entry name" value="TonB-dependent receptor, plug domain"/>
    <property type="match status" value="1"/>
</dbReference>
<comment type="similarity">
    <text evidence="7">Belongs to the TonB-dependent receptor family.</text>
</comment>
<feature type="chain" id="PRO_5011621654" evidence="8">
    <location>
        <begin position="23"/>
        <end position="1028"/>
    </location>
</feature>
<organism evidence="10 11">
    <name type="scientific">Flagellimonas zhangzhouensis</name>
    <dbReference type="NCBI Taxonomy" id="1073328"/>
    <lineage>
        <taxon>Bacteria</taxon>
        <taxon>Pseudomonadati</taxon>
        <taxon>Bacteroidota</taxon>
        <taxon>Flavobacteriia</taxon>
        <taxon>Flavobacteriales</taxon>
        <taxon>Flavobacteriaceae</taxon>
        <taxon>Flagellimonas</taxon>
    </lineage>
</organism>
<dbReference type="Gene3D" id="2.40.170.20">
    <property type="entry name" value="TonB-dependent receptor, beta-barrel domain"/>
    <property type="match status" value="1"/>
</dbReference>
<evidence type="ECO:0000256" key="5">
    <source>
        <dbReference type="ARBA" id="ARBA00023136"/>
    </source>
</evidence>
<protein>
    <submittedName>
        <fullName evidence="10">TonB-linked outer membrane protein, SusC/RagA family</fullName>
    </submittedName>
</protein>
<keyword evidence="8" id="KW-0732">Signal</keyword>
<evidence type="ECO:0000256" key="7">
    <source>
        <dbReference type="PROSITE-ProRule" id="PRU01360"/>
    </source>
</evidence>
<dbReference type="RefSeq" id="WP_090291423.1">
    <property type="nucleotide sequence ID" value="NZ_FNKI01000001.1"/>
</dbReference>
<evidence type="ECO:0000313" key="11">
    <source>
        <dbReference type="Proteomes" id="UP000199592"/>
    </source>
</evidence>
<dbReference type="InterPro" id="IPR036942">
    <property type="entry name" value="Beta-barrel_TonB_sf"/>
</dbReference>
<evidence type="ECO:0000256" key="2">
    <source>
        <dbReference type="ARBA" id="ARBA00022448"/>
    </source>
</evidence>
<dbReference type="Gene3D" id="2.60.40.1120">
    <property type="entry name" value="Carboxypeptidase-like, regulatory domain"/>
    <property type="match status" value="1"/>
</dbReference>
<dbReference type="Pfam" id="PF13715">
    <property type="entry name" value="CarbopepD_reg_2"/>
    <property type="match status" value="1"/>
</dbReference>
<name>A0A1H2VZE0_9FLAO</name>
<dbReference type="InterPro" id="IPR012910">
    <property type="entry name" value="Plug_dom"/>
</dbReference>